<organism evidence="1">
    <name type="scientific">Veillonella ratti</name>
    <dbReference type="NCBI Taxonomy" id="103892"/>
    <lineage>
        <taxon>Bacteria</taxon>
        <taxon>Bacillati</taxon>
        <taxon>Bacillota</taxon>
        <taxon>Negativicutes</taxon>
        <taxon>Veillonellales</taxon>
        <taxon>Veillonellaceae</taxon>
        <taxon>Veillonella</taxon>
    </lineage>
</organism>
<sequence length="154" mass="17851">MIHDIDILQAVQQKLKERFPYPVYLQEVKEGFRPPAFFLKTMTVASPQGRKEVYRDTDMYITYIPQKQTASASIYEVLAAAEDLFRDGIAVQDRFFAVRSMNEELIGADNDGGRLTLTVQYYDSADETEAVERMKVLHQRYRGKETTKYENAIH</sequence>
<reference evidence="1" key="1">
    <citation type="submission" date="2019-11" db="EMBL/GenBank/DDBJ databases">
        <authorList>
            <person name="Feng L."/>
        </authorList>
    </citation>
    <scope>NUCLEOTIDE SEQUENCE</scope>
    <source>
        <strain evidence="1">VrattiLFYP33</strain>
    </source>
</reference>
<accession>A0A6N3E4Q9</accession>
<dbReference type="RefSeq" id="WP_009014543.1">
    <property type="nucleotide sequence ID" value="NZ_CACRUX010000063.1"/>
</dbReference>
<dbReference type="EMBL" id="CACRUX010000063">
    <property type="protein sequence ID" value="VYU33313.1"/>
    <property type="molecule type" value="Genomic_DNA"/>
</dbReference>
<evidence type="ECO:0000313" key="1">
    <source>
        <dbReference type="EMBL" id="VYU33313.1"/>
    </source>
</evidence>
<dbReference type="InterPro" id="IPR049254">
    <property type="entry name" value="Phage_tail_terminator"/>
</dbReference>
<name>A0A6N3E4Q9_9FIRM</name>
<dbReference type="AlphaFoldDB" id="A0A6N3E4Q9"/>
<dbReference type="Pfam" id="PF20765">
    <property type="entry name" value="Phage_tail_terminator_8"/>
    <property type="match status" value="1"/>
</dbReference>
<gene>
    <name evidence="1" type="ORF">VRLFYP33_01763</name>
</gene>
<proteinExistence type="predicted"/>
<protein>
    <submittedName>
        <fullName evidence="1">Uncharacterized protein</fullName>
    </submittedName>
</protein>
<dbReference type="GeneID" id="89605104"/>